<dbReference type="OrthoDB" id="4087712at2759"/>
<keyword evidence="3" id="KW-1185">Reference proteome</keyword>
<feature type="region of interest" description="Disordered" evidence="1">
    <location>
        <begin position="292"/>
        <end position="323"/>
    </location>
</feature>
<proteinExistence type="predicted"/>
<feature type="region of interest" description="Disordered" evidence="1">
    <location>
        <begin position="1"/>
        <end position="60"/>
    </location>
</feature>
<dbReference type="VEuPathDB" id="FungiDB:C7M61_000947"/>
<organism evidence="2 3">
    <name type="scientific">Candidozyma pseudohaemuli</name>
    <dbReference type="NCBI Taxonomy" id="418784"/>
    <lineage>
        <taxon>Eukaryota</taxon>
        <taxon>Fungi</taxon>
        <taxon>Dikarya</taxon>
        <taxon>Ascomycota</taxon>
        <taxon>Saccharomycotina</taxon>
        <taxon>Pichiomycetes</taxon>
        <taxon>Metschnikowiaceae</taxon>
        <taxon>Candidozyma</taxon>
    </lineage>
</organism>
<evidence type="ECO:0000313" key="3">
    <source>
        <dbReference type="Proteomes" id="UP000241107"/>
    </source>
</evidence>
<dbReference type="EMBL" id="PYFQ01000001">
    <property type="protein sequence ID" value="PSK41270.1"/>
    <property type="molecule type" value="Genomic_DNA"/>
</dbReference>
<dbReference type="Proteomes" id="UP000241107">
    <property type="component" value="Unassembled WGS sequence"/>
</dbReference>
<sequence>MSTASSEWKPVLTAKSEASDHTVSDVLTSELLRENPYSRAPKTSSSTHERLEVQTDSSQLSMPALSYYQYSTYGELPEPKNKELPNKPPASGNSNMIDRRTHLQLHSGPLHQVPERFSQYIADPPKASGSHKSSSLYSDRRDISDSMGSQATIFSTREDSLNQRSKSKIRNRAMLRRKPTKAGPDYGKDASLGLFRRKALRSKEGSISYRMKLRLRKMVAKLKAMKHWPKRIHAFVTRKKATQRATMRSNSRRSQKSSGPAVISAPLKNPYLGSEQGAAKVEGLTAELKHMAGHEDHDRSAPAPETTTIASPVSKPSKDGKWSHLSKYISEQQELSSPGLLKPYNSNAAFSDPSAPQPPPHTVSASLEKQKIQVLWKRYLSNVLAQRIQLRQEITLFQALMAGQSVPSMLKGSPEVASSYNASIVKGGSERGTNSSHLGDPVSRAGSAASGKVLARTIAESDVADDDDAVSLVSVSDSILSDIDNVSLPEEVSDWEEESTVEKLHQTLNRRSVLGEMLDYESDDASLESGSSVYLNLCSQSATESAIIKRYGTLRRNRSKATTPGPRRSVLTPPVATQPMVHDIEPRLIPRSSGIHCNLNQAN</sequence>
<comment type="caution">
    <text evidence="2">The sequence shown here is derived from an EMBL/GenBank/DDBJ whole genome shotgun (WGS) entry which is preliminary data.</text>
</comment>
<dbReference type="GeneID" id="36564339"/>
<feature type="region of interest" description="Disordered" evidence="1">
    <location>
        <begin position="73"/>
        <end position="144"/>
    </location>
</feature>
<protein>
    <submittedName>
        <fullName evidence="2">Uncharacterized protein</fullName>
    </submittedName>
</protein>
<dbReference type="AlphaFoldDB" id="A0A2P7YZ89"/>
<dbReference type="RefSeq" id="XP_024715969.1">
    <property type="nucleotide sequence ID" value="XM_024856370.1"/>
</dbReference>
<evidence type="ECO:0000313" key="2">
    <source>
        <dbReference type="EMBL" id="PSK41270.1"/>
    </source>
</evidence>
<name>A0A2P7YZ89_9ASCO</name>
<gene>
    <name evidence="2" type="ORF">C7M61_000947</name>
</gene>
<reference evidence="2 3" key="1">
    <citation type="submission" date="2018-03" db="EMBL/GenBank/DDBJ databases">
        <title>Candida pseudohaemulonii genome assembly and annotation.</title>
        <authorList>
            <person name="Munoz J.F."/>
            <person name="Gade L.G."/>
            <person name="Chow N.A."/>
            <person name="Litvintseva A.P."/>
            <person name="Loparev V.N."/>
            <person name="Cuomo C.A."/>
        </authorList>
    </citation>
    <scope>NUCLEOTIDE SEQUENCE [LARGE SCALE GENOMIC DNA]</scope>
    <source>
        <strain evidence="2 3">B12108</strain>
    </source>
</reference>
<feature type="region of interest" description="Disordered" evidence="1">
    <location>
        <begin position="336"/>
        <end position="365"/>
    </location>
</feature>
<feature type="region of interest" description="Disordered" evidence="1">
    <location>
        <begin position="238"/>
        <end position="269"/>
    </location>
</feature>
<accession>A0A2P7YZ89</accession>
<evidence type="ECO:0000256" key="1">
    <source>
        <dbReference type="SAM" id="MobiDB-lite"/>
    </source>
</evidence>